<sequence length="118" mass="12902">MVPLYGYCHEGGHLAAVYEFKPFDSVVNLIPKDDFTWLQRIKVSLGLAALLKFMHAGNSSSFKPFIVHNLDAAHIILDEDYNPKLCDFGSVSGGIFNEGRDHGYTNVGTSGTGTVKPL</sequence>
<dbReference type="InterPro" id="IPR011009">
    <property type="entry name" value="Kinase-like_dom_sf"/>
</dbReference>
<evidence type="ECO:0000313" key="3">
    <source>
        <dbReference type="Proteomes" id="UP000030748"/>
    </source>
</evidence>
<dbReference type="Gene3D" id="1.10.510.10">
    <property type="entry name" value="Transferase(Phosphotransferase) domain 1"/>
    <property type="match status" value="1"/>
</dbReference>
<gene>
    <name evidence="2" type="ORF">MIMGU_mgv1a016522mg</name>
</gene>
<keyword evidence="3" id="KW-1185">Reference proteome</keyword>
<organism evidence="2 3">
    <name type="scientific">Erythranthe guttata</name>
    <name type="common">Yellow monkey flower</name>
    <name type="synonym">Mimulus guttatus</name>
    <dbReference type="NCBI Taxonomy" id="4155"/>
    <lineage>
        <taxon>Eukaryota</taxon>
        <taxon>Viridiplantae</taxon>
        <taxon>Streptophyta</taxon>
        <taxon>Embryophyta</taxon>
        <taxon>Tracheophyta</taxon>
        <taxon>Spermatophyta</taxon>
        <taxon>Magnoliopsida</taxon>
        <taxon>eudicotyledons</taxon>
        <taxon>Gunneridae</taxon>
        <taxon>Pentapetalae</taxon>
        <taxon>asterids</taxon>
        <taxon>lamiids</taxon>
        <taxon>Lamiales</taxon>
        <taxon>Phrymaceae</taxon>
        <taxon>Erythranthe</taxon>
    </lineage>
</organism>
<dbReference type="PANTHER" id="PTHR45621">
    <property type="entry name" value="OS01G0588500 PROTEIN-RELATED"/>
    <property type="match status" value="1"/>
</dbReference>
<dbReference type="GO" id="GO:0005524">
    <property type="term" value="F:ATP binding"/>
    <property type="evidence" value="ECO:0007669"/>
    <property type="project" value="InterPro"/>
</dbReference>
<feature type="domain" description="Protein kinase" evidence="1">
    <location>
        <begin position="1"/>
        <end position="118"/>
    </location>
</feature>
<proteinExistence type="predicted"/>
<dbReference type="InterPro" id="IPR000719">
    <property type="entry name" value="Prot_kinase_dom"/>
</dbReference>
<dbReference type="GO" id="GO:0004672">
    <property type="term" value="F:protein kinase activity"/>
    <property type="evidence" value="ECO:0007669"/>
    <property type="project" value="InterPro"/>
</dbReference>
<name>A0A022RQ09_ERYGU</name>
<evidence type="ECO:0000313" key="2">
    <source>
        <dbReference type="EMBL" id="EYU42149.1"/>
    </source>
</evidence>
<dbReference type="eggNOG" id="KOG1187">
    <property type="taxonomic scope" value="Eukaryota"/>
</dbReference>
<evidence type="ECO:0000259" key="1">
    <source>
        <dbReference type="PROSITE" id="PS50011"/>
    </source>
</evidence>
<dbReference type="EMBL" id="KI630313">
    <property type="protein sequence ID" value="EYU42149.1"/>
    <property type="molecule type" value="Genomic_DNA"/>
</dbReference>
<dbReference type="InterPro" id="IPR050823">
    <property type="entry name" value="Plant_Ser_Thr_Prot_Kinase"/>
</dbReference>
<dbReference type="PROSITE" id="PS50011">
    <property type="entry name" value="PROTEIN_KINASE_DOM"/>
    <property type="match status" value="1"/>
</dbReference>
<protein>
    <recommendedName>
        <fullName evidence="1">Protein kinase domain-containing protein</fullName>
    </recommendedName>
</protein>
<dbReference type="STRING" id="4155.A0A022RQ09"/>
<accession>A0A022RQ09</accession>
<dbReference type="SUPFAM" id="SSF56112">
    <property type="entry name" value="Protein kinase-like (PK-like)"/>
    <property type="match status" value="1"/>
</dbReference>
<dbReference type="Proteomes" id="UP000030748">
    <property type="component" value="Unassembled WGS sequence"/>
</dbReference>
<dbReference type="AlphaFoldDB" id="A0A022RQ09"/>
<reference evidence="2 3" key="1">
    <citation type="journal article" date="2013" name="Proc. Natl. Acad. Sci. U.S.A.">
        <title>Fine-scale variation in meiotic recombination in Mimulus inferred from population shotgun sequencing.</title>
        <authorList>
            <person name="Hellsten U."/>
            <person name="Wright K.M."/>
            <person name="Jenkins J."/>
            <person name="Shu S."/>
            <person name="Yuan Y."/>
            <person name="Wessler S.R."/>
            <person name="Schmutz J."/>
            <person name="Willis J.H."/>
            <person name="Rokhsar D.S."/>
        </authorList>
    </citation>
    <scope>NUCLEOTIDE SEQUENCE [LARGE SCALE GENOMIC DNA]</scope>
    <source>
        <strain evidence="3">cv. DUN x IM62</strain>
    </source>
</reference>